<dbReference type="AlphaFoldDB" id="N4VZ40"/>
<proteinExistence type="predicted"/>
<dbReference type="SUPFAM" id="SSF51735">
    <property type="entry name" value="NAD(P)-binding Rossmann-fold domains"/>
    <property type="match status" value="1"/>
</dbReference>
<feature type="domain" description="Heterokaryon incompatibility" evidence="2">
    <location>
        <begin position="437"/>
        <end position="595"/>
    </location>
</feature>
<name>N4VZ40_COLOR</name>
<dbReference type="Pfam" id="PF00106">
    <property type="entry name" value="adh_short"/>
    <property type="match status" value="1"/>
</dbReference>
<dbReference type="PRINTS" id="PR00081">
    <property type="entry name" value="GDHRDH"/>
</dbReference>
<dbReference type="eggNOG" id="KOG1205">
    <property type="taxonomic scope" value="Eukaryota"/>
</dbReference>
<reference evidence="4" key="2">
    <citation type="journal article" date="2019" name="Mol. Plant Microbe Interact.">
        <title>Genome sequence resources for four phytopathogenic fungi from the Colletotrichum orbiculare species complex.</title>
        <authorList>
            <person name="Gan P."/>
            <person name="Tsushima A."/>
            <person name="Narusaka M."/>
            <person name="Narusaka Y."/>
            <person name="Takano Y."/>
            <person name="Kubo Y."/>
            <person name="Shirasu K."/>
        </authorList>
    </citation>
    <scope>GENOME REANNOTATION</scope>
    <source>
        <strain evidence="4">104-T / ATCC 96160 / CBS 514.97 / LARS 414 / MAFF 240422</strain>
    </source>
</reference>
<comment type="caution">
    <text evidence="3">The sequence shown here is derived from an EMBL/GenBank/DDBJ whole genome shotgun (WGS) entry which is preliminary data.</text>
</comment>
<dbReference type="PANTHER" id="PTHR33112">
    <property type="entry name" value="DOMAIN PROTEIN, PUTATIVE-RELATED"/>
    <property type="match status" value="1"/>
</dbReference>
<evidence type="ECO:0000256" key="1">
    <source>
        <dbReference type="SAM" id="MobiDB-lite"/>
    </source>
</evidence>
<dbReference type="PANTHER" id="PTHR33112:SF16">
    <property type="entry name" value="HETEROKARYON INCOMPATIBILITY DOMAIN-CONTAINING PROTEIN"/>
    <property type="match status" value="1"/>
</dbReference>
<dbReference type="Proteomes" id="UP000014480">
    <property type="component" value="Unassembled WGS sequence"/>
</dbReference>
<reference evidence="4" key="1">
    <citation type="journal article" date="2013" name="New Phytol.">
        <title>Comparative genomic and transcriptomic analyses reveal the hemibiotrophic stage shift of Colletotrichum fungi.</title>
        <authorList>
            <person name="Gan P."/>
            <person name="Ikeda K."/>
            <person name="Irieda H."/>
            <person name="Narusaka M."/>
            <person name="O'Connell R.J."/>
            <person name="Narusaka Y."/>
            <person name="Takano Y."/>
            <person name="Kubo Y."/>
            <person name="Shirasu K."/>
        </authorList>
    </citation>
    <scope>NUCLEOTIDE SEQUENCE [LARGE SCALE GENOMIC DNA]</scope>
    <source>
        <strain evidence="4">104-T / ATCC 96160 / CBS 514.97 / LARS 414 / MAFF 240422</strain>
    </source>
</reference>
<sequence>MASADNLGFKCAVITGGAGGIGKVMAQHFISKGKKVLLAGRTESKLEETTREIGAAGYYVLDTGNVAEIPGFIRKMTREHPELDCLVNNAGVQRPLEVLGDDDDFLAKADREIDINIRGPMHLALGLLPHLQTKDAALVVNVSSVLGFVPLSVANPVYNGTKAWLHFWSMNLRTQLKRAGSGVRVVEIAPPTVATDLHRERSDPDDNKKENNPDALSVDEFMEEVGRKLEEGEETIGPGTAGEVVDRWYGAFGEQYARAAEGNVFIDETPLTWPDAWDAGPTQSLQDDPNTMYAVAKSLEISNVKLCINASHLWSRQTLEDVRAFDEIMVQVGPLHVETGDEHVWSMPQLRLTVEAPRDEVTYIGNLRIGRFRVDTNLGSAFNHNLARQWLSDCRLGHESCLSSQVHELPTRVINVGTSLDSPSVSLFLSRGLKADYVALSHCWGGAISPLLTTDNLEAFQSCIPVAALPANFRDAITITRNLGIRHLWIDSLCIQQDSKSDWEVESKKMGLVYRNSTVTISAMVSTGSKEGILKSGDPIATRHAAASLPIYREGGEGLGKARQVTVYRMDPDEETLGALDLKCALTRRGWTLQEYMLSPRHILYGKDKIYWRCPGTFCSSDGLSFGNKTPQRTYATLSRVIYSDIMSHQPPLSADVNLVLQDYYELVSAYSARALTYGTDKLPAFSGLAQRLHPAIKGDYLAGIWTTDFRRGLLWTAEMRFCRRAPGPYRAPSWSWAVTDEMVLFEAPESILGPSPSSAKLMAYSVEPRVTGNPYGEVVSATLVLEALTKPLVRSSQIIATVSDPGTVGTVDYDEPAGPEDSVPRAYSSLFFMRPESGGDYLLSVITKPGGESDWDVDLGLFREEEYLLMLVHTDDSEPEDPEWSNSKAVCLVIRQARDGGPPGCYERVGFAKLQQPRLRWLETWQRRVLTLV</sequence>
<dbReference type="Gene3D" id="3.40.50.720">
    <property type="entry name" value="NAD(P)-binding Rossmann-like Domain"/>
    <property type="match status" value="1"/>
</dbReference>
<evidence type="ECO:0000259" key="2">
    <source>
        <dbReference type="Pfam" id="PF06985"/>
    </source>
</evidence>
<dbReference type="STRING" id="1213857.N4VZ40"/>
<dbReference type="CDD" id="cd05370">
    <property type="entry name" value="SDR_c2"/>
    <property type="match status" value="1"/>
</dbReference>
<dbReference type="EMBL" id="AMCV02000026">
    <property type="protein sequence ID" value="TDZ17835.1"/>
    <property type="molecule type" value="Genomic_DNA"/>
</dbReference>
<dbReference type="InterPro" id="IPR010730">
    <property type="entry name" value="HET"/>
</dbReference>
<dbReference type="InterPro" id="IPR036291">
    <property type="entry name" value="NAD(P)-bd_dom_sf"/>
</dbReference>
<evidence type="ECO:0000313" key="3">
    <source>
        <dbReference type="EMBL" id="TDZ17835.1"/>
    </source>
</evidence>
<keyword evidence="4" id="KW-1185">Reference proteome</keyword>
<dbReference type="HOGENOM" id="CLU_313524_0_0_1"/>
<gene>
    <name evidence="3" type="primary">dltE-1</name>
    <name evidence="3" type="ORF">Cob_v009174</name>
</gene>
<accession>N4VZ40</accession>
<feature type="region of interest" description="Disordered" evidence="1">
    <location>
        <begin position="194"/>
        <end position="215"/>
    </location>
</feature>
<feature type="compositionally biased region" description="Basic and acidic residues" evidence="1">
    <location>
        <begin position="196"/>
        <end position="212"/>
    </location>
</feature>
<dbReference type="Pfam" id="PF06985">
    <property type="entry name" value="HET"/>
    <property type="match status" value="1"/>
</dbReference>
<dbReference type="OrthoDB" id="5362512at2759"/>
<organism evidence="3 4">
    <name type="scientific">Colletotrichum orbiculare (strain 104-T / ATCC 96160 / CBS 514.97 / LARS 414 / MAFF 240422)</name>
    <name type="common">Cucumber anthracnose fungus</name>
    <name type="synonym">Colletotrichum lagenarium</name>
    <dbReference type="NCBI Taxonomy" id="1213857"/>
    <lineage>
        <taxon>Eukaryota</taxon>
        <taxon>Fungi</taxon>
        <taxon>Dikarya</taxon>
        <taxon>Ascomycota</taxon>
        <taxon>Pezizomycotina</taxon>
        <taxon>Sordariomycetes</taxon>
        <taxon>Hypocreomycetidae</taxon>
        <taxon>Glomerellales</taxon>
        <taxon>Glomerellaceae</taxon>
        <taxon>Colletotrichum</taxon>
        <taxon>Colletotrichum orbiculare species complex</taxon>
    </lineage>
</organism>
<evidence type="ECO:0000313" key="4">
    <source>
        <dbReference type="Proteomes" id="UP000014480"/>
    </source>
</evidence>
<dbReference type="InterPro" id="IPR002347">
    <property type="entry name" value="SDR_fam"/>
</dbReference>
<protein>
    <submittedName>
        <fullName evidence="3">Oxidoreductase DltE</fullName>
    </submittedName>
</protein>